<protein>
    <submittedName>
        <fullName evidence="1">Aldo/keto reductase</fullName>
    </submittedName>
</protein>
<reference evidence="1" key="1">
    <citation type="submission" date="2022-10" db="EMBL/GenBank/DDBJ databases">
        <title>The complete genomes of actinobacterial strains from the NBC collection.</title>
        <authorList>
            <person name="Joergensen T.S."/>
            <person name="Alvarez Arevalo M."/>
            <person name="Sterndorff E.B."/>
            <person name="Faurdal D."/>
            <person name="Vuksanovic O."/>
            <person name="Mourched A.-S."/>
            <person name="Charusanti P."/>
            <person name="Shaw S."/>
            <person name="Blin K."/>
            <person name="Weber T."/>
        </authorList>
    </citation>
    <scope>NUCLEOTIDE SEQUENCE</scope>
    <source>
        <strain evidence="1">NBC 01771</strain>
    </source>
</reference>
<keyword evidence="2" id="KW-1185">Reference proteome</keyword>
<organism evidence="1 2">
    <name type="scientific">Streptomyces scopuliridis</name>
    <dbReference type="NCBI Taxonomy" id="452529"/>
    <lineage>
        <taxon>Bacteria</taxon>
        <taxon>Bacillati</taxon>
        <taxon>Actinomycetota</taxon>
        <taxon>Actinomycetes</taxon>
        <taxon>Kitasatosporales</taxon>
        <taxon>Streptomycetaceae</taxon>
        <taxon>Streptomyces</taxon>
    </lineage>
</organism>
<proteinExistence type="predicted"/>
<evidence type="ECO:0000313" key="1">
    <source>
        <dbReference type="EMBL" id="WSC02519.1"/>
    </source>
</evidence>
<name>A0ACD4ZVU8_9ACTN</name>
<sequence>MNSVPNVVLNNGVRIPQLGFGVFQVGDEETTDAVLTALEAGYRSIDTASAYRNENGVGRAIASSGLPRDELFITTKLWNDDQGYDSTLAAFDASLARLGLDRVDLYLIHWPTPARDRYLDTWRAMEKLLADGRTRSIGVSNFQPAQLQRLLDETEIVPAVNQVELHPGLQQEGLRDFHAQHGIATEAWSPLAQGALLQEEALTEIAGRHEKTPAQVVLRWHLQLGNIVIPKSVTPARIRENIDLFDFELSAGDMAAIATLDRGLRTGPDPDTFN</sequence>
<dbReference type="EMBL" id="CP109109">
    <property type="protein sequence ID" value="WSC02519.1"/>
    <property type="molecule type" value="Genomic_DNA"/>
</dbReference>
<dbReference type="Proteomes" id="UP001348369">
    <property type="component" value="Chromosome"/>
</dbReference>
<gene>
    <name evidence="1" type="ORF">OG835_39695</name>
</gene>
<accession>A0ACD4ZVU8</accession>
<evidence type="ECO:0000313" key="2">
    <source>
        <dbReference type="Proteomes" id="UP001348369"/>
    </source>
</evidence>